<feature type="transmembrane region" description="Helical" evidence="1">
    <location>
        <begin position="106"/>
        <end position="128"/>
    </location>
</feature>
<accession>A0A0S3SZV1</accession>
<feature type="transmembrane region" description="Helical" evidence="1">
    <location>
        <begin position="55"/>
        <end position="85"/>
    </location>
</feature>
<organism evidence="2 3">
    <name type="scientific">Vigna angularis var. angularis</name>
    <dbReference type="NCBI Taxonomy" id="157739"/>
    <lineage>
        <taxon>Eukaryota</taxon>
        <taxon>Viridiplantae</taxon>
        <taxon>Streptophyta</taxon>
        <taxon>Embryophyta</taxon>
        <taxon>Tracheophyta</taxon>
        <taxon>Spermatophyta</taxon>
        <taxon>Magnoliopsida</taxon>
        <taxon>eudicotyledons</taxon>
        <taxon>Gunneridae</taxon>
        <taxon>Pentapetalae</taxon>
        <taxon>rosids</taxon>
        <taxon>fabids</taxon>
        <taxon>Fabales</taxon>
        <taxon>Fabaceae</taxon>
        <taxon>Papilionoideae</taxon>
        <taxon>50 kb inversion clade</taxon>
        <taxon>NPAAA clade</taxon>
        <taxon>indigoferoid/millettioid clade</taxon>
        <taxon>Phaseoleae</taxon>
        <taxon>Vigna</taxon>
    </lineage>
</organism>
<dbReference type="AlphaFoldDB" id="A0A0S3SZV1"/>
<evidence type="ECO:0000313" key="3">
    <source>
        <dbReference type="Proteomes" id="UP000291084"/>
    </source>
</evidence>
<keyword evidence="1" id="KW-0472">Membrane</keyword>
<reference evidence="2 3" key="1">
    <citation type="journal article" date="2015" name="Sci. Rep.">
        <title>The power of single molecule real-time sequencing technology in the de novo assembly of a eukaryotic genome.</title>
        <authorList>
            <person name="Sakai H."/>
            <person name="Naito K."/>
            <person name="Ogiso-Tanaka E."/>
            <person name="Takahashi Y."/>
            <person name="Iseki K."/>
            <person name="Muto C."/>
            <person name="Satou K."/>
            <person name="Teruya K."/>
            <person name="Shiroma A."/>
            <person name="Shimoji M."/>
            <person name="Hirano T."/>
            <person name="Itoh T."/>
            <person name="Kaga A."/>
            <person name="Tomooka N."/>
        </authorList>
    </citation>
    <scope>NUCLEOTIDE SEQUENCE [LARGE SCALE GENOMIC DNA]</scope>
    <source>
        <strain evidence="3">cv. Shumari</strain>
    </source>
</reference>
<evidence type="ECO:0000313" key="2">
    <source>
        <dbReference type="EMBL" id="BAT98321.1"/>
    </source>
</evidence>
<evidence type="ECO:0000256" key="1">
    <source>
        <dbReference type="SAM" id="Phobius"/>
    </source>
</evidence>
<name>A0A0S3SZV1_PHAAN</name>
<gene>
    <name evidence="2" type="primary">Vigan.09G196700</name>
    <name evidence="2" type="ORF">VIGAN_09196700</name>
</gene>
<protein>
    <submittedName>
        <fullName evidence="2">Uncharacterized protein</fullName>
    </submittedName>
</protein>
<keyword evidence="1" id="KW-1133">Transmembrane helix</keyword>
<dbReference type="EMBL" id="AP015042">
    <property type="protein sequence ID" value="BAT98321.1"/>
    <property type="molecule type" value="Genomic_DNA"/>
</dbReference>
<dbReference type="Proteomes" id="UP000291084">
    <property type="component" value="Chromosome 9"/>
</dbReference>
<proteinExistence type="predicted"/>
<sequence>MEKVTMDDEGGLGERQIPLSFERNAILPISFFKVILKSNFKETCWQGSILSINKITLSLSLCGIVLVSQFSFVSFISLYCFFFLTKKKQRNSIRAAVSFPLKMPSFAGFPLLKTLLQHLFFPCLVLLINLSRSVKCADLAEPNFYKY</sequence>
<keyword evidence="3" id="KW-1185">Reference proteome</keyword>
<keyword evidence="1" id="KW-0812">Transmembrane</keyword>